<feature type="transmembrane region" description="Helical" evidence="1">
    <location>
        <begin position="37"/>
        <end position="70"/>
    </location>
</feature>
<keyword evidence="1" id="KW-0472">Membrane</keyword>
<gene>
    <name evidence="3" type="ORF">APQ99_00312</name>
    <name evidence="2" type="ORF">HBSAL_09460</name>
</gene>
<proteinExistence type="predicted"/>
<reference evidence="2 4" key="1">
    <citation type="journal article" date="2019" name="Microbiol. Resour. Announc.">
        <title>The Genome Sequence of the Halobacterium salinarum Type Strain Is Closely Related to That of Laboratory Strains NRC-1 and R1.</title>
        <authorList>
            <person name="Pfeiffer F."/>
            <person name="Marchfelder A."/>
            <person name="Habermann B."/>
            <person name="Dyall-Smith M.L."/>
        </authorList>
    </citation>
    <scope>NUCLEOTIDE SEQUENCE [LARGE SCALE GENOMIC DNA]</scope>
    <source>
        <strain evidence="2">91-R6</strain>
        <strain evidence="4">ATCC 33171 / DSM 3754 / JCM 8978 / NBRC 102687 / NCIMB 764 / 91-R6</strain>
    </source>
</reference>
<name>A0A4D6GWR1_HALS9</name>
<dbReference type="Proteomes" id="UP000323075">
    <property type="component" value="Unassembled WGS sequence"/>
</dbReference>
<feature type="transmembrane region" description="Helical" evidence="1">
    <location>
        <begin position="164"/>
        <end position="185"/>
    </location>
</feature>
<organism evidence="2 4">
    <name type="scientific">Halobacterium salinarum (strain ATCC 33171 / DSM 3754 / JCM 8978 / NBRC 102687 / NCIMB 764 / 91-R6)</name>
    <dbReference type="NCBI Taxonomy" id="2597657"/>
    <lineage>
        <taxon>Archaea</taxon>
        <taxon>Methanobacteriati</taxon>
        <taxon>Methanobacteriota</taxon>
        <taxon>Stenosarchaea group</taxon>
        <taxon>Halobacteria</taxon>
        <taxon>Halobacteriales</taxon>
        <taxon>Halobacteriaceae</taxon>
        <taxon>Halobacterium</taxon>
    </lineage>
</organism>
<dbReference type="AlphaFoldDB" id="A0A4D6GWR1"/>
<sequence length="488" mass="51510">MLPEVRRRLAAARRRVARIERRELRQLRRWLETTSNLLHASVLLFVPLLVGLVTLLSNTIGAVSFLLFPPLASGTYTLFSDPDGQYADPVTFVAGMTVGALCGWGAVTVVATAVYDVAPSAVGVDAGAAALAVLATGGATWLLGLELPTAFSTALLALFTGNAGVAYVAGVALSSSLVAVVFVVWRRQVYEERARYLYHTTAADDHVVVPMRGPRASKAAMLGARLAAAHDAGKVVLLDIVDDADVAAARRNCIRTAPDDDARVENAASPAEQDAAETAAQRLETQASRVETAVGVQCEVVVAVADNDPAKTVLATADEANCDLVVTPLAAGDDAGDFDGGLSPFVTTLFGSSVDVVALQAGDDTTDWKRIMVPVRSASDVAHAMLDYAARLAGHDGTVSACSCVESERDRRRAESSLASLTDVVDTSCETRVSRSSVESFIERNDSHYDLVLLGASTDRSAASKFFSRPTYERVADLDTDVALVHMG</sequence>
<evidence type="ECO:0000313" key="4">
    <source>
        <dbReference type="Proteomes" id="UP000296216"/>
    </source>
</evidence>
<evidence type="ECO:0000313" key="2">
    <source>
        <dbReference type="EMBL" id="QCC45536.1"/>
    </source>
</evidence>
<feature type="transmembrane region" description="Helical" evidence="1">
    <location>
        <begin position="122"/>
        <end position="144"/>
    </location>
</feature>
<evidence type="ECO:0000313" key="5">
    <source>
        <dbReference type="Proteomes" id="UP000323075"/>
    </source>
</evidence>
<dbReference type="EMBL" id="VRYN01000001">
    <property type="protein sequence ID" value="TYO81802.1"/>
    <property type="molecule type" value="Genomic_DNA"/>
</dbReference>
<keyword evidence="1" id="KW-0812">Transmembrane</keyword>
<dbReference type="SUPFAM" id="SSF52402">
    <property type="entry name" value="Adenine nucleotide alpha hydrolases-like"/>
    <property type="match status" value="2"/>
</dbReference>
<protein>
    <submittedName>
        <fullName evidence="2">HPP domain protein</fullName>
    </submittedName>
    <submittedName>
        <fullName evidence="3">HPP family protein</fullName>
    </submittedName>
</protein>
<evidence type="ECO:0000256" key="1">
    <source>
        <dbReference type="SAM" id="Phobius"/>
    </source>
</evidence>
<evidence type="ECO:0000313" key="3">
    <source>
        <dbReference type="EMBL" id="TYO81802.1"/>
    </source>
</evidence>
<keyword evidence="1" id="KW-1133">Transmembrane helix</keyword>
<reference evidence="2" key="3">
    <citation type="journal article" name="MicrobiologyOpen">
        <title>Whole-genome comparison between the type strain of Halobacterium salinarum (DSM 3754(T)) and the laboratory strains R1 and NRC-1.</title>
        <authorList>
            <person name="Pfeiffer F."/>
            <person name="Losensky G."/>
            <person name="Marchfelder A."/>
            <person name="Habermann B."/>
            <person name="Dyall-Smith M."/>
        </authorList>
    </citation>
    <scope>NUCLEOTIDE SEQUENCE</scope>
    <source>
        <strain evidence="2">91-R6</strain>
    </source>
</reference>
<dbReference type="RefSeq" id="WP_049892520.1">
    <property type="nucleotide sequence ID" value="NZ_VRYN01000001.1"/>
</dbReference>
<accession>A0A4D6GWR1</accession>
<dbReference type="Proteomes" id="UP000296216">
    <property type="component" value="Chromosome"/>
</dbReference>
<reference evidence="3 5" key="2">
    <citation type="submission" date="2019-07" db="EMBL/GenBank/DDBJ databases">
        <title>Genomic Encyclopedia of Archaeal and Bacterial Type Strains, Phase II (KMG-II): from individual species to whole genera.</title>
        <authorList>
            <person name="Goeker M."/>
        </authorList>
    </citation>
    <scope>NUCLEOTIDE SEQUENCE [LARGE SCALE GENOMIC DNA]</scope>
    <source>
        <strain evidence="3 5">DSM 3754</strain>
    </source>
</reference>
<dbReference type="EMBL" id="CP038631">
    <property type="protein sequence ID" value="QCC45536.1"/>
    <property type="molecule type" value="Genomic_DNA"/>
</dbReference>
<dbReference type="GeneID" id="68694475"/>
<dbReference type="Gene3D" id="3.40.50.12370">
    <property type="match status" value="1"/>
</dbReference>
<feature type="transmembrane region" description="Helical" evidence="1">
    <location>
        <begin position="90"/>
        <end position="115"/>
    </location>
</feature>